<dbReference type="Proteomes" id="UP000076881">
    <property type="component" value="Unassembled WGS sequence"/>
</dbReference>
<dbReference type="STRING" id="1081108.A0A167MSP7"/>
<proteinExistence type="predicted"/>
<dbReference type="EMBL" id="AZHF01000049">
    <property type="protein sequence ID" value="OAA54711.1"/>
    <property type="molecule type" value="Genomic_DNA"/>
</dbReference>
<organism evidence="1 2">
    <name type="scientific">Akanthomyces lecanii RCEF 1005</name>
    <dbReference type="NCBI Taxonomy" id="1081108"/>
    <lineage>
        <taxon>Eukaryota</taxon>
        <taxon>Fungi</taxon>
        <taxon>Dikarya</taxon>
        <taxon>Ascomycota</taxon>
        <taxon>Pezizomycotina</taxon>
        <taxon>Sordariomycetes</taxon>
        <taxon>Hypocreomycetidae</taxon>
        <taxon>Hypocreales</taxon>
        <taxon>Cordycipitaceae</taxon>
        <taxon>Akanthomyces</taxon>
        <taxon>Cordyceps confragosa</taxon>
    </lineage>
</organism>
<protein>
    <submittedName>
        <fullName evidence="1">Uncharacterized protein</fullName>
    </submittedName>
</protein>
<gene>
    <name evidence="1" type="ORF">LEL_11002</name>
</gene>
<name>A0A167MSP7_CORDF</name>
<sequence>MRPEASALAAIASASSIHDLVNTIPGPYRPALRRYIIKQYQQIRNRARVARSLSSLQRHLQRGTFPMSIRDALKVPILSIDESFTRTPEGAAAMFALHARVYAARRSTLRAVISQAAAELVFLSSQTDMNTDMWRRDWERLVTATASGLVQAYGSSLGRDAEGAYRIAGMTPEAGADFSTILSTATAYARRLLTARASASIQDHDQRLKMEVFFL</sequence>
<evidence type="ECO:0000313" key="2">
    <source>
        <dbReference type="Proteomes" id="UP000076881"/>
    </source>
</evidence>
<dbReference type="OrthoDB" id="5153444at2759"/>
<comment type="caution">
    <text evidence="1">The sequence shown here is derived from an EMBL/GenBank/DDBJ whole genome shotgun (WGS) entry which is preliminary data.</text>
</comment>
<keyword evidence="2" id="KW-1185">Reference proteome</keyword>
<evidence type="ECO:0000313" key="1">
    <source>
        <dbReference type="EMBL" id="OAA54711.1"/>
    </source>
</evidence>
<accession>A0A167MSP7</accession>
<reference evidence="1 2" key="1">
    <citation type="journal article" date="2016" name="Genome Biol. Evol.">
        <title>Divergent and convergent evolution of fungal pathogenicity.</title>
        <authorList>
            <person name="Shang Y."/>
            <person name="Xiao G."/>
            <person name="Zheng P."/>
            <person name="Cen K."/>
            <person name="Zhan S."/>
            <person name="Wang C."/>
        </authorList>
    </citation>
    <scope>NUCLEOTIDE SEQUENCE [LARGE SCALE GENOMIC DNA]</scope>
    <source>
        <strain evidence="1 2">RCEF 1005</strain>
    </source>
</reference>
<dbReference type="AlphaFoldDB" id="A0A167MSP7"/>